<feature type="compositionally biased region" description="Low complexity" evidence="1">
    <location>
        <begin position="108"/>
        <end position="145"/>
    </location>
</feature>
<dbReference type="Proteomes" id="UP000646827">
    <property type="component" value="Unassembled WGS sequence"/>
</dbReference>
<name>A0A8H7VHJ5_9FUNG</name>
<dbReference type="EMBL" id="JAEPRB010000130">
    <property type="protein sequence ID" value="KAG2220760.1"/>
    <property type="molecule type" value="Genomic_DNA"/>
</dbReference>
<accession>A0A8H7VHJ5</accession>
<dbReference type="OrthoDB" id="2289174at2759"/>
<feature type="region of interest" description="Disordered" evidence="1">
    <location>
        <begin position="88"/>
        <end position="145"/>
    </location>
</feature>
<keyword evidence="2" id="KW-0732">Signal</keyword>
<dbReference type="AlphaFoldDB" id="A0A8H7VHJ5"/>
<organism evidence="3 4">
    <name type="scientific">Circinella minor</name>
    <dbReference type="NCBI Taxonomy" id="1195481"/>
    <lineage>
        <taxon>Eukaryota</taxon>
        <taxon>Fungi</taxon>
        <taxon>Fungi incertae sedis</taxon>
        <taxon>Mucoromycota</taxon>
        <taxon>Mucoromycotina</taxon>
        <taxon>Mucoromycetes</taxon>
        <taxon>Mucorales</taxon>
        <taxon>Lichtheimiaceae</taxon>
        <taxon>Circinella</taxon>
    </lineage>
</organism>
<protein>
    <submittedName>
        <fullName evidence="3">Uncharacterized protein</fullName>
    </submittedName>
</protein>
<sequence length="167" mass="17411">MYRATLLLLIVCFLLNVSRAIDPTSLPVPNPGQPTDVVCIQIICPDPGVDPNYCPERCHGKCRIIENACCPESQIAVCADDPNITSGLVPTTSGGDNEPTDSVTSLPTESGSASDGGSTAIGSSSGTSSSPAPETTTNPEESSSNGLKLPYFVLPLFIILITKLLFL</sequence>
<comment type="caution">
    <text evidence="3">The sequence shown here is derived from an EMBL/GenBank/DDBJ whole genome shotgun (WGS) entry which is preliminary data.</text>
</comment>
<keyword evidence="4" id="KW-1185">Reference proteome</keyword>
<evidence type="ECO:0000313" key="3">
    <source>
        <dbReference type="EMBL" id="KAG2220760.1"/>
    </source>
</evidence>
<reference evidence="3 4" key="1">
    <citation type="submission" date="2020-12" db="EMBL/GenBank/DDBJ databases">
        <title>Metabolic potential, ecology and presence of endohyphal bacteria is reflected in genomic diversity of Mucoromycotina.</title>
        <authorList>
            <person name="Muszewska A."/>
            <person name="Okrasinska A."/>
            <person name="Steczkiewicz K."/>
            <person name="Drgas O."/>
            <person name="Orlowska M."/>
            <person name="Perlinska-Lenart U."/>
            <person name="Aleksandrzak-Piekarczyk T."/>
            <person name="Szatraj K."/>
            <person name="Zielenkiewicz U."/>
            <person name="Pilsyk S."/>
            <person name="Malc E."/>
            <person name="Mieczkowski P."/>
            <person name="Kruszewska J.S."/>
            <person name="Biernat P."/>
            <person name="Pawlowska J."/>
        </authorList>
    </citation>
    <scope>NUCLEOTIDE SEQUENCE [LARGE SCALE GENOMIC DNA]</scope>
    <source>
        <strain evidence="3 4">CBS 142.35</strain>
    </source>
</reference>
<feature type="chain" id="PRO_5034834042" evidence="2">
    <location>
        <begin position="21"/>
        <end position="167"/>
    </location>
</feature>
<proteinExistence type="predicted"/>
<feature type="compositionally biased region" description="Polar residues" evidence="1">
    <location>
        <begin position="88"/>
        <end position="107"/>
    </location>
</feature>
<evidence type="ECO:0000256" key="2">
    <source>
        <dbReference type="SAM" id="SignalP"/>
    </source>
</evidence>
<evidence type="ECO:0000313" key="4">
    <source>
        <dbReference type="Proteomes" id="UP000646827"/>
    </source>
</evidence>
<gene>
    <name evidence="3" type="ORF">INT45_012253</name>
</gene>
<feature type="signal peptide" evidence="2">
    <location>
        <begin position="1"/>
        <end position="20"/>
    </location>
</feature>
<evidence type="ECO:0000256" key="1">
    <source>
        <dbReference type="SAM" id="MobiDB-lite"/>
    </source>
</evidence>